<protein>
    <submittedName>
        <fullName evidence="1">Putative glycosyltransferase</fullName>
    </submittedName>
</protein>
<accession>A0A5D3E653</accession>
<dbReference type="AlphaFoldDB" id="A0A5D3E653"/>
<evidence type="ECO:0000313" key="2">
    <source>
        <dbReference type="Proteomes" id="UP000321947"/>
    </source>
</evidence>
<organism evidence="1 2">
    <name type="scientific">Cucumis melo var. makuwa</name>
    <name type="common">Oriental melon</name>
    <dbReference type="NCBI Taxonomy" id="1194695"/>
    <lineage>
        <taxon>Eukaryota</taxon>
        <taxon>Viridiplantae</taxon>
        <taxon>Streptophyta</taxon>
        <taxon>Embryophyta</taxon>
        <taxon>Tracheophyta</taxon>
        <taxon>Spermatophyta</taxon>
        <taxon>Magnoliopsida</taxon>
        <taxon>eudicotyledons</taxon>
        <taxon>Gunneridae</taxon>
        <taxon>Pentapetalae</taxon>
        <taxon>rosids</taxon>
        <taxon>fabids</taxon>
        <taxon>Cucurbitales</taxon>
        <taxon>Cucurbitaceae</taxon>
        <taxon>Benincaseae</taxon>
        <taxon>Cucumis</taxon>
    </lineage>
</organism>
<sequence>MTRVNEDLGETGTAINEVIKNVSNDSSYELAVKVRARRQREYTELERIEVGLRRARAAIREAKFLNQTQDPDFVPSSPMYWNSKHFTG</sequence>
<keyword evidence="1" id="KW-0808">Transferase</keyword>
<dbReference type="Proteomes" id="UP000321947">
    <property type="component" value="Unassembled WGS sequence"/>
</dbReference>
<reference evidence="1 2" key="1">
    <citation type="submission" date="2019-08" db="EMBL/GenBank/DDBJ databases">
        <title>Draft genome sequences of two oriental melons (Cucumis melo L. var makuwa).</title>
        <authorList>
            <person name="Kwon S.-Y."/>
        </authorList>
    </citation>
    <scope>NUCLEOTIDE SEQUENCE [LARGE SCALE GENOMIC DNA]</scope>
    <source>
        <strain evidence="2">cv. Chang Bougi</strain>
        <tissue evidence="1">Leaf</tissue>
    </source>
</reference>
<proteinExistence type="predicted"/>
<dbReference type="EMBL" id="SSTD01000141">
    <property type="protein sequence ID" value="TYK31454.1"/>
    <property type="molecule type" value="Genomic_DNA"/>
</dbReference>
<name>A0A5D3E653_CUCMM</name>
<evidence type="ECO:0000313" key="1">
    <source>
        <dbReference type="EMBL" id="TYK31454.1"/>
    </source>
</evidence>
<dbReference type="GO" id="GO:0016740">
    <property type="term" value="F:transferase activity"/>
    <property type="evidence" value="ECO:0007669"/>
    <property type="project" value="UniProtKB-KW"/>
</dbReference>
<comment type="caution">
    <text evidence="1">The sequence shown here is derived from an EMBL/GenBank/DDBJ whole genome shotgun (WGS) entry which is preliminary data.</text>
</comment>
<gene>
    <name evidence="1" type="ORF">E5676_scaffold455G007680</name>
</gene>